<evidence type="ECO:0000256" key="2">
    <source>
        <dbReference type="ARBA" id="ARBA00022801"/>
    </source>
</evidence>
<comment type="caution">
    <text evidence="6">The sequence shown here is derived from an EMBL/GenBank/DDBJ whole genome shotgun (WGS) entry which is preliminary data.</text>
</comment>
<reference evidence="6 7" key="1">
    <citation type="journal article" date="2016" name="Nat. Commun.">
        <title>Thousands of microbial genomes shed light on interconnected biogeochemical processes in an aquifer system.</title>
        <authorList>
            <person name="Anantharaman K."/>
            <person name="Brown C.T."/>
            <person name="Hug L.A."/>
            <person name="Sharon I."/>
            <person name="Castelle C.J."/>
            <person name="Probst A.J."/>
            <person name="Thomas B.C."/>
            <person name="Singh A."/>
            <person name="Wilkins M.J."/>
            <person name="Karaoz U."/>
            <person name="Brodie E.L."/>
            <person name="Williams K.H."/>
            <person name="Hubbard S.S."/>
            <person name="Banfield J.F."/>
        </authorList>
    </citation>
    <scope>NUCLEOTIDE SEQUENCE [LARGE SCALE GENOMIC DNA]</scope>
</reference>
<dbReference type="Pfam" id="PF00557">
    <property type="entry name" value="Peptidase_M24"/>
    <property type="match status" value="1"/>
</dbReference>
<evidence type="ECO:0000259" key="4">
    <source>
        <dbReference type="Pfam" id="PF00557"/>
    </source>
</evidence>
<keyword evidence="2" id="KW-0378">Hydrolase</keyword>
<dbReference type="EMBL" id="MFBF01000037">
    <property type="protein sequence ID" value="OGD90709.1"/>
    <property type="molecule type" value="Genomic_DNA"/>
</dbReference>
<dbReference type="Pfam" id="PF01321">
    <property type="entry name" value="Creatinase_N"/>
    <property type="match status" value="1"/>
</dbReference>
<dbReference type="PROSITE" id="PS00491">
    <property type="entry name" value="PROLINE_PEPTIDASE"/>
    <property type="match status" value="1"/>
</dbReference>
<keyword evidence="1 3" id="KW-0479">Metal-binding</keyword>
<gene>
    <name evidence="6" type="ORF">A3D07_03140</name>
</gene>
<dbReference type="InterPro" id="IPR000587">
    <property type="entry name" value="Creatinase_N"/>
</dbReference>
<dbReference type="STRING" id="1797716.A3D07_03140"/>
<dbReference type="SUPFAM" id="SSF55920">
    <property type="entry name" value="Creatinase/aminopeptidase"/>
    <property type="match status" value="1"/>
</dbReference>
<dbReference type="InterPro" id="IPR000994">
    <property type="entry name" value="Pept_M24"/>
</dbReference>
<evidence type="ECO:0000259" key="5">
    <source>
        <dbReference type="Pfam" id="PF01321"/>
    </source>
</evidence>
<evidence type="ECO:0000313" key="7">
    <source>
        <dbReference type="Proteomes" id="UP000177124"/>
    </source>
</evidence>
<dbReference type="InterPro" id="IPR036005">
    <property type="entry name" value="Creatinase/aminopeptidase-like"/>
</dbReference>
<comment type="similarity">
    <text evidence="3">Belongs to the peptidase M24B family.</text>
</comment>
<dbReference type="GO" id="GO:0046872">
    <property type="term" value="F:metal ion binding"/>
    <property type="evidence" value="ECO:0007669"/>
    <property type="project" value="UniProtKB-KW"/>
</dbReference>
<dbReference type="InterPro" id="IPR001131">
    <property type="entry name" value="Peptidase_M24B_aminopep-P_CS"/>
</dbReference>
<dbReference type="InterPro" id="IPR050659">
    <property type="entry name" value="Peptidase_M24B"/>
</dbReference>
<feature type="domain" description="Creatinase N-terminal" evidence="5">
    <location>
        <begin position="3"/>
        <end position="134"/>
    </location>
</feature>
<dbReference type="Gene3D" id="3.40.350.10">
    <property type="entry name" value="Creatinase/prolidase N-terminal domain"/>
    <property type="match status" value="1"/>
</dbReference>
<dbReference type="PANTHER" id="PTHR46112:SF3">
    <property type="entry name" value="AMINOPEPTIDASE YPDF"/>
    <property type="match status" value="1"/>
</dbReference>
<dbReference type="PANTHER" id="PTHR46112">
    <property type="entry name" value="AMINOPEPTIDASE"/>
    <property type="match status" value="1"/>
</dbReference>
<accession>A0A1F5GFT3</accession>
<protein>
    <recommendedName>
        <fullName evidence="8">Peptidase M24 domain-containing protein</fullName>
    </recommendedName>
</protein>
<evidence type="ECO:0000256" key="1">
    <source>
        <dbReference type="ARBA" id="ARBA00022723"/>
    </source>
</evidence>
<sequence>MNRLINFRKNLKAKNLDGFIVTNPVNIFYLTNFRGISPTEREAILIVTTKMTTLICPKLYQVEALKLSSAKLKIKIADERNHMFDAVKQLLLKAKAVGFEETDLKFSEFRHFKKELKGKKLIAQKNLIEEMRAVKRDDEINKIERAQEVSQKAFLEIVKTIKAGQREAEIAEKLAKIIKNLGGEGLAFESIIASGKNAAVPHHVTGRKKIKTGEVLLFDFGAKYKDYCADLSRTVLIGKVTDDIKNIYDLVQQSQKEAIKKIAHGVKAHRIHDHTVNIFKKQNLHDYFLHGLGHGIGLEVHEAPHLRPRHKDKKSEDEILKEGMVFSVEPGLYFPKWGGVRIEDLVTIKGGKTRVLGKLSEGIIEI</sequence>
<name>A0A1F5GFT3_9BACT</name>
<evidence type="ECO:0000313" key="6">
    <source>
        <dbReference type="EMBL" id="OGD90709.1"/>
    </source>
</evidence>
<proteinExistence type="inferred from homology"/>
<dbReference type="InterPro" id="IPR029149">
    <property type="entry name" value="Creatin/AminoP/Spt16_N"/>
</dbReference>
<dbReference type="GO" id="GO:0016787">
    <property type="term" value="F:hydrolase activity"/>
    <property type="evidence" value="ECO:0007669"/>
    <property type="project" value="UniProtKB-KW"/>
</dbReference>
<evidence type="ECO:0000256" key="3">
    <source>
        <dbReference type="RuleBase" id="RU000590"/>
    </source>
</evidence>
<dbReference type="AlphaFoldDB" id="A0A1F5GFT3"/>
<dbReference type="SUPFAM" id="SSF53092">
    <property type="entry name" value="Creatinase/prolidase N-terminal domain"/>
    <property type="match status" value="1"/>
</dbReference>
<evidence type="ECO:0008006" key="8">
    <source>
        <dbReference type="Google" id="ProtNLM"/>
    </source>
</evidence>
<organism evidence="6 7">
    <name type="scientific">Candidatus Curtissbacteria bacterium RIFCSPHIGHO2_02_FULL_42_15</name>
    <dbReference type="NCBI Taxonomy" id="1797716"/>
    <lineage>
        <taxon>Bacteria</taxon>
        <taxon>Candidatus Curtissiibacteriota</taxon>
    </lineage>
</organism>
<dbReference type="Proteomes" id="UP000177124">
    <property type="component" value="Unassembled WGS sequence"/>
</dbReference>
<feature type="domain" description="Peptidase M24" evidence="4">
    <location>
        <begin position="142"/>
        <end position="349"/>
    </location>
</feature>
<dbReference type="Gene3D" id="3.90.230.10">
    <property type="entry name" value="Creatinase/methionine aminopeptidase superfamily"/>
    <property type="match status" value="1"/>
</dbReference>